<evidence type="ECO:0000313" key="2">
    <source>
        <dbReference type="Proteomes" id="UP000291464"/>
    </source>
</evidence>
<accession>A0A481VRV4</accession>
<evidence type="ECO:0000313" key="1">
    <source>
        <dbReference type="EMBL" id="QBI96437.1"/>
    </source>
</evidence>
<gene>
    <name evidence="1" type="primary">79</name>
    <name evidence="1" type="ORF">SEA_DONNY_79</name>
</gene>
<dbReference type="EMBL" id="MK524490">
    <property type="protein sequence ID" value="QBI96437.1"/>
    <property type="molecule type" value="Genomic_DNA"/>
</dbReference>
<sequence>MEGFRPTGAMRERMLNGEVEVLPGDDRVIKTTGRYTHHLDVKLVDIQPCLWWLAFGTIRPELLHDACWDGEAIR</sequence>
<reference evidence="1 2" key="1">
    <citation type="submission" date="2019-02" db="EMBL/GenBank/DDBJ databases">
        <authorList>
            <person name="Segura-Totten M."/>
            <person name="Shanks R.A."/>
            <person name="Colston L.E."/>
            <person name="Shook K.D."/>
            <person name="Corbett J.M."/>
            <person name="Lewis V.R."/>
            <person name="Arthur A.C.D."/>
            <person name="Roscher J.E."/>
            <person name="Garlena R.A."/>
            <person name="Russell D.A."/>
            <person name="Pope W.H."/>
            <person name="Jacobs-Sera D."/>
            <person name="Hatfull G.F."/>
        </authorList>
    </citation>
    <scope>NUCLEOTIDE SEQUENCE [LARGE SCALE GENOMIC DNA]</scope>
</reference>
<protein>
    <submittedName>
        <fullName evidence="1">Uncharacterized protein</fullName>
    </submittedName>
</protein>
<proteinExistence type="predicted"/>
<dbReference type="Proteomes" id="UP000291464">
    <property type="component" value="Segment"/>
</dbReference>
<organism evidence="1 2">
    <name type="scientific">Mycobacterium phage Donny</name>
    <dbReference type="NCBI Taxonomy" id="2530126"/>
    <lineage>
        <taxon>Viruses</taxon>
        <taxon>Duplodnaviria</taxon>
        <taxon>Heunggongvirae</taxon>
        <taxon>Uroviricota</taxon>
        <taxon>Caudoviricetes</taxon>
        <taxon>Bclasvirinae</taxon>
        <taxon>Acadianvirus</taxon>
        <taxon>Acadianvirus acadian</taxon>
    </lineage>
</organism>
<name>A0A481VRV4_9CAUD</name>